<dbReference type="PANTHER" id="PTHR43776">
    <property type="entry name" value="TRANSPORT ATP-BINDING PROTEIN"/>
    <property type="match status" value="1"/>
</dbReference>
<dbReference type="SMART" id="SM00382">
    <property type="entry name" value="AAA"/>
    <property type="match status" value="2"/>
</dbReference>
<feature type="domain" description="ABC transporter" evidence="6">
    <location>
        <begin position="15"/>
        <end position="266"/>
    </location>
</feature>
<dbReference type="InterPro" id="IPR017871">
    <property type="entry name" value="ABC_transporter-like_CS"/>
</dbReference>
<dbReference type="CDD" id="cd03257">
    <property type="entry name" value="ABC_NikE_OppD_transporters"/>
    <property type="match status" value="2"/>
</dbReference>
<keyword evidence="7" id="KW-0614">Plasmid</keyword>
<evidence type="ECO:0000256" key="5">
    <source>
        <dbReference type="ARBA" id="ARBA00022840"/>
    </source>
</evidence>
<keyword evidence="3" id="KW-0813">Transport</keyword>
<keyword evidence="4" id="KW-0547">Nucleotide-binding</keyword>
<protein>
    <submittedName>
        <fullName evidence="7">ABC transporter ATP-binding protein</fullName>
    </submittedName>
</protein>
<dbReference type="PROSITE" id="PS00211">
    <property type="entry name" value="ABC_TRANSPORTER_1"/>
    <property type="match status" value="1"/>
</dbReference>
<evidence type="ECO:0000256" key="3">
    <source>
        <dbReference type="ARBA" id="ARBA00022448"/>
    </source>
</evidence>
<dbReference type="Pfam" id="PF08352">
    <property type="entry name" value="oligo_HPY"/>
    <property type="match status" value="2"/>
</dbReference>
<dbReference type="GO" id="GO:0005524">
    <property type="term" value="F:ATP binding"/>
    <property type="evidence" value="ECO:0007669"/>
    <property type="project" value="UniProtKB-KW"/>
</dbReference>
<keyword evidence="8" id="KW-1185">Reference proteome</keyword>
<comment type="similarity">
    <text evidence="2">Belongs to the ABC transporter superfamily.</text>
</comment>
<organism evidence="7 8">
    <name type="scientific">Aliisedimentitalea scapharcae</name>
    <dbReference type="NCBI Taxonomy" id="1524259"/>
    <lineage>
        <taxon>Bacteria</taxon>
        <taxon>Pseudomonadati</taxon>
        <taxon>Pseudomonadota</taxon>
        <taxon>Alphaproteobacteria</taxon>
        <taxon>Rhodobacterales</taxon>
        <taxon>Roseobacteraceae</taxon>
        <taxon>Aliisedimentitalea</taxon>
    </lineage>
</organism>
<dbReference type="RefSeq" id="WP_343211817.1">
    <property type="nucleotide sequence ID" value="NZ_CP123585.1"/>
</dbReference>
<dbReference type="InterPro" id="IPR013563">
    <property type="entry name" value="Oligopep_ABC_C"/>
</dbReference>
<feature type="domain" description="ABC transporter" evidence="6">
    <location>
        <begin position="290"/>
        <end position="532"/>
    </location>
</feature>
<evidence type="ECO:0000313" key="7">
    <source>
        <dbReference type="EMBL" id="WZK91109.1"/>
    </source>
</evidence>
<comment type="subcellular location">
    <subcellularLocation>
        <location evidence="1">Cell inner membrane</location>
        <topology evidence="1">Peripheral membrane protein</topology>
    </subcellularLocation>
</comment>
<accession>A0ABZ2Y1V8</accession>
<name>A0ABZ2Y1V8_9RHOB</name>
<reference evidence="7 8" key="1">
    <citation type="submission" date="2023-04" db="EMBL/GenBank/DDBJ databases">
        <title>Complete genome sequence of Alisedimentitalea scapharcae.</title>
        <authorList>
            <person name="Rong J.-C."/>
            <person name="Yi M.-L."/>
            <person name="Zhao Q."/>
        </authorList>
    </citation>
    <scope>NUCLEOTIDE SEQUENCE [LARGE SCALE GENOMIC DNA]</scope>
    <source>
        <strain evidence="7 8">KCTC 42119</strain>
        <plasmid evidence="7 8">unnamed4</plasmid>
    </source>
</reference>
<dbReference type="InterPro" id="IPR027417">
    <property type="entry name" value="P-loop_NTPase"/>
</dbReference>
<evidence type="ECO:0000256" key="1">
    <source>
        <dbReference type="ARBA" id="ARBA00004417"/>
    </source>
</evidence>
<dbReference type="SUPFAM" id="SSF52540">
    <property type="entry name" value="P-loop containing nucleoside triphosphate hydrolases"/>
    <property type="match status" value="2"/>
</dbReference>
<dbReference type="InterPro" id="IPR003439">
    <property type="entry name" value="ABC_transporter-like_ATP-bd"/>
</dbReference>
<evidence type="ECO:0000259" key="6">
    <source>
        <dbReference type="PROSITE" id="PS50893"/>
    </source>
</evidence>
<dbReference type="Pfam" id="PF00005">
    <property type="entry name" value="ABC_tran"/>
    <property type="match status" value="2"/>
</dbReference>
<evidence type="ECO:0000256" key="2">
    <source>
        <dbReference type="ARBA" id="ARBA00005417"/>
    </source>
</evidence>
<evidence type="ECO:0000256" key="4">
    <source>
        <dbReference type="ARBA" id="ARBA00022741"/>
    </source>
</evidence>
<dbReference type="EMBL" id="CP123585">
    <property type="protein sequence ID" value="WZK91109.1"/>
    <property type="molecule type" value="Genomic_DNA"/>
</dbReference>
<gene>
    <name evidence="7" type="ORF">QEZ52_21310</name>
</gene>
<keyword evidence="5 7" id="KW-0067">ATP-binding</keyword>
<dbReference type="PROSITE" id="PS50893">
    <property type="entry name" value="ABC_TRANSPORTER_2"/>
    <property type="match status" value="2"/>
</dbReference>
<dbReference type="PANTHER" id="PTHR43776:SF7">
    <property type="entry name" value="D,D-DIPEPTIDE TRANSPORT ATP-BINDING PROTEIN DDPF-RELATED"/>
    <property type="match status" value="1"/>
</dbReference>
<dbReference type="InterPro" id="IPR003593">
    <property type="entry name" value="AAA+_ATPase"/>
</dbReference>
<dbReference type="Proteomes" id="UP001623232">
    <property type="component" value="Plasmid unnamed4"/>
</dbReference>
<geneLocation type="plasmid" evidence="7 8">
    <name>unnamed4</name>
</geneLocation>
<dbReference type="InterPro" id="IPR050319">
    <property type="entry name" value="ABC_transp_ATP-bind"/>
</dbReference>
<dbReference type="Gene3D" id="3.40.50.300">
    <property type="entry name" value="P-loop containing nucleotide triphosphate hydrolases"/>
    <property type="match status" value="2"/>
</dbReference>
<proteinExistence type="inferred from homology"/>
<evidence type="ECO:0000313" key="8">
    <source>
        <dbReference type="Proteomes" id="UP001623232"/>
    </source>
</evidence>
<sequence>MRDTSHIDLTENPLLKVRNLEVSVRDKKGHEFKIVDDISFDVQPGEVIALIGESGSGKTTISLGCMGYTRPGCHITGGTVDLGETNVLGQSLPELQELRGKEITYVAQSAAASFNGAMTIDAQVTEIPVITGAMSREQALAKAARLYNDLELPDPETIGKRYPHQVSGGQLQRLMAAMAMISDPRLLILDEPTTALDVTTQIEVLFSFKKLIKDNNTAAIYVTHDLSLVAQVADHILVLKNGQMVEYGATEQIISNPQHDYTKALMAAAHVMPDEIHSPSIGTEEQPPLMQVRNVTAGYGTEQEIIALRDIDLTIQAGETVGVIGESGSGKTTLGRLMSGLMNAKSGGVFLDGQQLAQSVSKRSRDELRQIQFAFQMADVALNPRQRLNKILSRPMMFYRGLSQSEATKEVARLLERVDLPTEFAWRFPPELSGGQRQRVNLARALAAEPRLIICDEITSALDTIVAQQILDLLEDLQDELGLSYMFITHDIATVSKISERIAVMRHGRIVAQGPVNEVLTPPCHEYTQLLLNSVPEMRTDWLDEAVVERRKLVAALDGA</sequence>